<comment type="caution">
    <text evidence="3">The sequence shown here is derived from an EMBL/GenBank/DDBJ whole genome shotgun (WGS) entry which is preliminary data.</text>
</comment>
<dbReference type="SUPFAM" id="SSF143011">
    <property type="entry name" value="RelE-like"/>
    <property type="match status" value="1"/>
</dbReference>
<dbReference type="NCBIfam" id="TIGR02385">
    <property type="entry name" value="RelE_StbE"/>
    <property type="match status" value="1"/>
</dbReference>
<keyword evidence="2" id="KW-1277">Toxin-antitoxin system</keyword>
<comment type="similarity">
    <text evidence="1">Belongs to the RelE toxin family.</text>
</comment>
<gene>
    <name evidence="3" type="ORF">KBX22_06350</name>
</gene>
<sequence>MAWQIEFSPRARKAVRRLDKQVQRRLFQVLGDLSRLNDPRVRGKALVGGMSGLWRWRVGDYRVIAEIQDDTVTVLVVDVGHRGEIYR</sequence>
<organism evidence="3 4">
    <name type="scientific">Corynebacterium pseudogenitalium</name>
    <dbReference type="NCBI Taxonomy" id="38303"/>
    <lineage>
        <taxon>Bacteria</taxon>
        <taxon>Bacillati</taxon>
        <taxon>Actinomycetota</taxon>
        <taxon>Actinomycetes</taxon>
        <taxon>Mycobacteriales</taxon>
        <taxon>Corynebacteriaceae</taxon>
        <taxon>Corynebacterium</taxon>
    </lineage>
</organism>
<dbReference type="Pfam" id="PF05016">
    <property type="entry name" value="ParE_toxin"/>
    <property type="match status" value="1"/>
</dbReference>
<dbReference type="EMBL" id="JAGPYW010000005">
    <property type="protein sequence ID" value="MCQ4614353.1"/>
    <property type="molecule type" value="Genomic_DNA"/>
</dbReference>
<evidence type="ECO:0000256" key="2">
    <source>
        <dbReference type="ARBA" id="ARBA00022649"/>
    </source>
</evidence>
<dbReference type="PANTHER" id="PTHR35601">
    <property type="entry name" value="TOXIN RELE"/>
    <property type="match status" value="1"/>
</dbReference>
<evidence type="ECO:0000313" key="4">
    <source>
        <dbReference type="Proteomes" id="UP001205080"/>
    </source>
</evidence>
<accession>A0ABD4TSW2</accession>
<proteinExistence type="inferred from homology"/>
<protein>
    <submittedName>
        <fullName evidence="3">Type II toxin-antitoxin system RelE/ParE family toxin</fullName>
    </submittedName>
</protein>
<dbReference type="InterPro" id="IPR035093">
    <property type="entry name" value="RelE/ParE_toxin_dom_sf"/>
</dbReference>
<evidence type="ECO:0000256" key="1">
    <source>
        <dbReference type="ARBA" id="ARBA00006226"/>
    </source>
</evidence>
<evidence type="ECO:0000313" key="3">
    <source>
        <dbReference type="EMBL" id="MCQ4614353.1"/>
    </source>
</evidence>
<dbReference type="PANTHER" id="PTHR35601:SF1">
    <property type="entry name" value="TOXIN RELE"/>
    <property type="match status" value="1"/>
</dbReference>
<dbReference type="Proteomes" id="UP001205080">
    <property type="component" value="Unassembled WGS sequence"/>
</dbReference>
<dbReference type="AlphaFoldDB" id="A0ABD4TSW2"/>
<dbReference type="Gene3D" id="3.30.2310.20">
    <property type="entry name" value="RelE-like"/>
    <property type="match status" value="1"/>
</dbReference>
<reference evidence="3 4" key="1">
    <citation type="submission" date="2021-04" db="EMBL/GenBank/DDBJ databases">
        <title>Corynebacterium genitalium sp. nov. and Corynebacterium genitalium sp. nov., two new species of the genus Corynebacterium.</title>
        <authorList>
            <person name="Jaen-Luchoro D."/>
            <person name="Pinyeiro-Iglesias B."/>
            <person name="Al-Shaer S."/>
            <person name="Karlsson R."/>
            <person name="Gonzales-Siles L."/>
            <person name="Cardew S."/>
            <person name="Jensie-Markopolous S."/>
            <person name="Ohlen M."/>
            <person name="Inganas E."/>
            <person name="Moore E.R.B."/>
        </authorList>
    </citation>
    <scope>NUCLEOTIDE SEQUENCE [LARGE SCALE GENOMIC DNA]</scope>
    <source>
        <strain evidence="3 4">CCUG 55013</strain>
    </source>
</reference>
<dbReference type="InterPro" id="IPR007712">
    <property type="entry name" value="RelE/ParE_toxin"/>
</dbReference>
<name>A0ABD4TSW2_9CORY</name>